<organism evidence="2 3">
    <name type="scientific">Schizopora paradoxa</name>
    <dbReference type="NCBI Taxonomy" id="27342"/>
    <lineage>
        <taxon>Eukaryota</taxon>
        <taxon>Fungi</taxon>
        <taxon>Dikarya</taxon>
        <taxon>Basidiomycota</taxon>
        <taxon>Agaricomycotina</taxon>
        <taxon>Agaricomycetes</taxon>
        <taxon>Hymenochaetales</taxon>
        <taxon>Schizoporaceae</taxon>
        <taxon>Schizopora</taxon>
    </lineage>
</organism>
<feature type="region of interest" description="Disordered" evidence="1">
    <location>
        <begin position="250"/>
        <end position="270"/>
    </location>
</feature>
<dbReference type="InParanoid" id="A0A0H2RKR3"/>
<dbReference type="Proteomes" id="UP000053477">
    <property type="component" value="Unassembled WGS sequence"/>
</dbReference>
<accession>A0A0H2RKR3</accession>
<gene>
    <name evidence="2" type="ORF">SCHPADRAFT_892678</name>
</gene>
<evidence type="ECO:0000256" key="1">
    <source>
        <dbReference type="SAM" id="MobiDB-lite"/>
    </source>
</evidence>
<keyword evidence="3" id="KW-1185">Reference proteome</keyword>
<name>A0A0H2RKR3_9AGAM</name>
<dbReference type="AlphaFoldDB" id="A0A0H2RKR3"/>
<protein>
    <submittedName>
        <fullName evidence="2">Uncharacterized protein</fullName>
    </submittedName>
</protein>
<proteinExistence type="predicted"/>
<evidence type="ECO:0000313" key="3">
    <source>
        <dbReference type="Proteomes" id="UP000053477"/>
    </source>
</evidence>
<reference evidence="2 3" key="1">
    <citation type="submission" date="2015-04" db="EMBL/GenBank/DDBJ databases">
        <title>Complete genome sequence of Schizopora paradoxa KUC8140, a cosmopolitan wood degrader in East Asia.</title>
        <authorList>
            <consortium name="DOE Joint Genome Institute"/>
            <person name="Min B."/>
            <person name="Park H."/>
            <person name="Jang Y."/>
            <person name="Kim J.-J."/>
            <person name="Kim K.H."/>
            <person name="Pangilinan J."/>
            <person name="Lipzen A."/>
            <person name="Riley R."/>
            <person name="Grigoriev I.V."/>
            <person name="Spatafora J.W."/>
            <person name="Choi I.-G."/>
        </authorList>
    </citation>
    <scope>NUCLEOTIDE SEQUENCE [LARGE SCALE GENOMIC DNA]</scope>
    <source>
        <strain evidence="2 3">KUC8140</strain>
    </source>
</reference>
<feature type="compositionally biased region" description="Basic and acidic residues" evidence="1">
    <location>
        <begin position="252"/>
        <end position="270"/>
    </location>
</feature>
<feature type="compositionally biased region" description="Basic and acidic residues" evidence="1">
    <location>
        <begin position="187"/>
        <end position="197"/>
    </location>
</feature>
<feature type="compositionally biased region" description="Polar residues" evidence="1">
    <location>
        <begin position="200"/>
        <end position="212"/>
    </location>
</feature>
<evidence type="ECO:0000313" key="2">
    <source>
        <dbReference type="EMBL" id="KLO10033.1"/>
    </source>
</evidence>
<dbReference type="EMBL" id="KQ086038">
    <property type="protein sequence ID" value="KLO10033.1"/>
    <property type="molecule type" value="Genomic_DNA"/>
</dbReference>
<feature type="region of interest" description="Disordered" evidence="1">
    <location>
        <begin position="185"/>
        <end position="230"/>
    </location>
</feature>
<sequence>MASFFCHHHGHDHMSLLSFAFSQSYLRRGPDTPNKNSPWNPMSLDDRALDLGLESLQPSPRRSRVKVSIIDEESKSTTPNSHRLEENQRKTRRLGSFATMVVLWADGVVIRTGHFLWMKEFENATCYIISDVIEKSHESLFTRNFKIEIKDTSFSQRLHSIYNYLQLWTAVFNLKKMGQFQEFDQATQERPDGRDDGTEITITPKNGQTAPDSSADPRHRHPNEFDRDTEEYERSVNAFFSLIKQNNTSEISIEHPSPKETKRKGEPDDHQSRNFIQHVETVRDIPPSRLRSAVNEFYQKYTGLCDVRKHIARVVMSFVIFYATFQIGGNRLDLTRLLIRGCKAIGNFI</sequence>